<evidence type="ECO:0000313" key="3">
    <source>
        <dbReference type="EMBL" id="MCH89725.1"/>
    </source>
</evidence>
<dbReference type="Pfam" id="PF00023">
    <property type="entry name" value="Ank"/>
    <property type="match status" value="1"/>
</dbReference>
<dbReference type="AlphaFoldDB" id="A0A392MRN1"/>
<accession>A0A392MRN1</accession>
<dbReference type="PANTHER" id="PTHR24121:SF21">
    <property type="entry name" value="ANKYRIN REPEAT FAMILY PROTEIN"/>
    <property type="match status" value="1"/>
</dbReference>
<protein>
    <submittedName>
        <fullName evidence="3">Ankyrin repeat-containing protein</fullName>
    </submittedName>
</protein>
<comment type="caution">
    <text evidence="3">The sequence shown here is derived from an EMBL/GenBank/DDBJ whole genome shotgun (WGS) entry which is preliminary data.</text>
</comment>
<dbReference type="SMART" id="SM00248">
    <property type="entry name" value="ANK"/>
    <property type="match status" value="2"/>
</dbReference>
<keyword evidence="4" id="KW-1185">Reference proteome</keyword>
<feature type="repeat" description="ANK" evidence="2">
    <location>
        <begin position="149"/>
        <end position="172"/>
    </location>
</feature>
<dbReference type="Gene3D" id="1.25.40.20">
    <property type="entry name" value="Ankyrin repeat-containing domain"/>
    <property type="match status" value="1"/>
</dbReference>
<dbReference type="InterPro" id="IPR036770">
    <property type="entry name" value="Ankyrin_rpt-contain_sf"/>
</dbReference>
<dbReference type="GO" id="GO:0005886">
    <property type="term" value="C:plasma membrane"/>
    <property type="evidence" value="ECO:0007669"/>
    <property type="project" value="UniProtKB-SubCell"/>
</dbReference>
<name>A0A392MRN1_9FABA</name>
<dbReference type="EMBL" id="LXQA010016746">
    <property type="protein sequence ID" value="MCH89725.1"/>
    <property type="molecule type" value="Genomic_DNA"/>
</dbReference>
<dbReference type="InterPro" id="IPR002110">
    <property type="entry name" value="Ankyrin_rpt"/>
</dbReference>
<gene>
    <name evidence="3" type="ORF">A2U01_0010626</name>
</gene>
<keyword evidence="2" id="KW-0040">ANK repeat</keyword>
<dbReference type="PROSITE" id="PS50088">
    <property type="entry name" value="ANK_REPEAT"/>
    <property type="match status" value="1"/>
</dbReference>
<dbReference type="SUPFAM" id="SSF48403">
    <property type="entry name" value="Ankyrin repeat"/>
    <property type="match status" value="1"/>
</dbReference>
<evidence type="ECO:0000256" key="1">
    <source>
        <dbReference type="ARBA" id="ARBA00004413"/>
    </source>
</evidence>
<comment type="subcellular location">
    <subcellularLocation>
        <location evidence="1">Cell membrane</location>
        <topology evidence="1">Peripheral membrane protein</topology>
        <orientation evidence="1">Cytoplasmic side</orientation>
    </subcellularLocation>
</comment>
<organism evidence="3 4">
    <name type="scientific">Trifolium medium</name>
    <dbReference type="NCBI Taxonomy" id="97028"/>
    <lineage>
        <taxon>Eukaryota</taxon>
        <taxon>Viridiplantae</taxon>
        <taxon>Streptophyta</taxon>
        <taxon>Embryophyta</taxon>
        <taxon>Tracheophyta</taxon>
        <taxon>Spermatophyta</taxon>
        <taxon>Magnoliopsida</taxon>
        <taxon>eudicotyledons</taxon>
        <taxon>Gunneridae</taxon>
        <taxon>Pentapetalae</taxon>
        <taxon>rosids</taxon>
        <taxon>fabids</taxon>
        <taxon>Fabales</taxon>
        <taxon>Fabaceae</taxon>
        <taxon>Papilionoideae</taxon>
        <taxon>50 kb inversion clade</taxon>
        <taxon>NPAAA clade</taxon>
        <taxon>Hologalegina</taxon>
        <taxon>IRL clade</taxon>
        <taxon>Trifolieae</taxon>
        <taxon>Trifolium</taxon>
    </lineage>
</organism>
<feature type="non-terminal residue" evidence="3">
    <location>
        <position position="269"/>
    </location>
</feature>
<sequence length="269" mass="30530">MAAANIASTGIVLEVLTKDNYLDWSVLVKNYLIGKDLWYNIVEGNLDSTGVEWKSRNGQALHAIQLSCGHYALRQIRNFETAQEAWNHLKVFFSEEDLNAADQHDIEEESLQIDMFHMAIKKGLWNEANEYITRHGENIISQKSLLSSKGWTSLHVAAVTGQYEIMKKLVEKAPWLLAEKDSAGYTPFALAVQSDYPIVAVQWMLNEGGNDLLTMQINSDDDDGDIPVLLTAIKGYKDMTGFLFCMTPWMTLRYYSDKIFSRCINAEIF</sequence>
<dbReference type="Pfam" id="PF14223">
    <property type="entry name" value="Retrotran_gag_2"/>
    <property type="match status" value="1"/>
</dbReference>
<dbReference type="Proteomes" id="UP000265520">
    <property type="component" value="Unassembled WGS sequence"/>
</dbReference>
<dbReference type="PROSITE" id="PS50297">
    <property type="entry name" value="ANK_REP_REGION"/>
    <property type="match status" value="1"/>
</dbReference>
<dbReference type="PANTHER" id="PTHR24121">
    <property type="entry name" value="NO MECHANORECEPTOR POTENTIAL C, ISOFORM D-RELATED"/>
    <property type="match status" value="1"/>
</dbReference>
<evidence type="ECO:0000256" key="2">
    <source>
        <dbReference type="PROSITE-ProRule" id="PRU00023"/>
    </source>
</evidence>
<proteinExistence type="predicted"/>
<reference evidence="3 4" key="1">
    <citation type="journal article" date="2018" name="Front. Plant Sci.">
        <title>Red Clover (Trifolium pratense) and Zigzag Clover (T. medium) - A Picture of Genomic Similarities and Differences.</title>
        <authorList>
            <person name="Dluhosova J."/>
            <person name="Istvanek J."/>
            <person name="Nedelnik J."/>
            <person name="Repkova J."/>
        </authorList>
    </citation>
    <scope>NUCLEOTIDE SEQUENCE [LARGE SCALE GENOMIC DNA]</scope>
    <source>
        <strain evidence="4">cv. 10/8</strain>
        <tissue evidence="3">Leaf</tissue>
    </source>
</reference>
<evidence type="ECO:0000313" key="4">
    <source>
        <dbReference type="Proteomes" id="UP000265520"/>
    </source>
</evidence>